<dbReference type="Pfam" id="PF13086">
    <property type="entry name" value="AAA_11"/>
    <property type="match status" value="1"/>
</dbReference>
<keyword evidence="10" id="KW-1185">Reference proteome</keyword>
<evidence type="ECO:0008006" key="11">
    <source>
        <dbReference type="Google" id="ProtNLM"/>
    </source>
</evidence>
<evidence type="ECO:0000256" key="3">
    <source>
        <dbReference type="ARBA" id="ARBA00022806"/>
    </source>
</evidence>
<gene>
    <name evidence="9" type="ORF">VFH_II067000</name>
</gene>
<evidence type="ECO:0000256" key="1">
    <source>
        <dbReference type="ARBA" id="ARBA00022741"/>
    </source>
</evidence>
<dbReference type="InterPro" id="IPR027417">
    <property type="entry name" value="P-loop_NTPase"/>
</dbReference>
<sequence length="937" mass="106131">MERSFNAKRDEIDLASLVEIVFSWSFNDVRNENLCKNKVQNIPQTFMSVSDYLSSFIPSLIEETHSDLSSSLYGMLRAPFCEVLIGEPERSKSYLPTKFLFYQISVNRTNNDSKDVGTYEPEVGDLIALTDFKPKSVEDLNRPRRYYHIAYVYGSKESTGKISVLSSKCINMEINSNYLRSNSAPKLYATYLLNLTTNIRVWKALNSELEGANMNMIKKVLQANSNNGENCQLCISGENHIAACFRIQTMIQSQNLNDSQKDAVLSCVSMSECHHSETIKLIWGPPGTGKTKTVASLLFSLLKFETRTLTCAPTNTAVLEVAARLQNLVKKSLEHNTETYGFGDIVIFGNRSRMKVDDYRCLQDIFLDYRASNLLRCFAPSTGWKHQLESMIMLLEDPSKQFGLYKLRADDIMSLEQFAKQKQSDIELAYSSSKQDEKNGDPMTLEQFKKNEYLSYKENKKNSVITLEQFVKQRFSYIGVELKVCMQTLYTHLPTSLVPFEEMKKIPIAIDLLTSLESSLNKAKMKQALDDRADGESIFHCLGGLNIKRKECLGLLRSLLKTVSLPKVTDKYGTEKLCLMNARLIFCTASSSTRLFAEGMTPIQFLVIDEAAQLKECESAIPLQLPGLYHAILIGDERQLPAVVKSKDNEEAGYGRSLFERLVLLGYKKHLLNTQYRMHPSISLFPNKEFYDKQLVDAPIVREMGYNRCFLEGKMYASFSFINIAKGKEQRGRGHSSKNIVEAAAISKIIGNLEEEFLRTRKKVSIGIISPYKSQVYEIQEKIKLSNSVSDPDFSVSVRSVDGFQGGEEDIIIISTVRSNGDAKVGFLSNRQRANVALTRARHCLWILGNETTLENSDTVWKELVLDAKERGCFHNADEDKKLAEAIEDALLEIELLEEPESPFKKLSLQDRSDRFATTSRGFSGGRGRPPPRRSRW</sequence>
<keyword evidence="4" id="KW-0067">ATP-binding</keyword>
<keyword evidence="3" id="KW-0347">Helicase</keyword>
<proteinExistence type="predicted"/>
<dbReference type="GO" id="GO:0005524">
    <property type="term" value="F:ATP binding"/>
    <property type="evidence" value="ECO:0007669"/>
    <property type="project" value="UniProtKB-KW"/>
</dbReference>
<dbReference type="Pfam" id="PF20073">
    <property type="entry name" value="DUF6469"/>
    <property type="match status" value="1"/>
</dbReference>
<evidence type="ECO:0000256" key="2">
    <source>
        <dbReference type="ARBA" id="ARBA00022801"/>
    </source>
</evidence>
<evidence type="ECO:0000256" key="4">
    <source>
        <dbReference type="ARBA" id="ARBA00022840"/>
    </source>
</evidence>
<feature type="compositionally biased region" description="Basic and acidic residues" evidence="5">
    <location>
        <begin position="905"/>
        <end position="915"/>
    </location>
</feature>
<name>A0AAV0ZEQ1_VICFA</name>
<feature type="region of interest" description="Disordered" evidence="5">
    <location>
        <begin position="905"/>
        <end position="937"/>
    </location>
</feature>
<dbReference type="PANTHER" id="PTHR10887:SF522">
    <property type="entry name" value="P-LOOP CONTAINING NUCLEOSIDE TRIPHOSPHATE HYDROLASES SUPERFAMILY PROTEIN"/>
    <property type="match status" value="1"/>
</dbReference>
<accession>A0AAV0ZEQ1</accession>
<dbReference type="EMBL" id="OX451737">
    <property type="protein sequence ID" value="CAI8597130.1"/>
    <property type="molecule type" value="Genomic_DNA"/>
</dbReference>
<dbReference type="Proteomes" id="UP001157006">
    <property type="component" value="Chromosome 2"/>
</dbReference>
<dbReference type="InterPro" id="IPR045529">
    <property type="entry name" value="DUF6469"/>
</dbReference>
<keyword evidence="2" id="KW-0378">Hydrolase</keyword>
<dbReference type="PANTHER" id="PTHR10887">
    <property type="entry name" value="DNA2/NAM7 HELICASE FAMILY"/>
    <property type="match status" value="1"/>
</dbReference>
<evidence type="ECO:0000313" key="10">
    <source>
        <dbReference type="Proteomes" id="UP001157006"/>
    </source>
</evidence>
<dbReference type="GO" id="GO:0004386">
    <property type="term" value="F:helicase activity"/>
    <property type="evidence" value="ECO:0007669"/>
    <property type="project" value="UniProtKB-KW"/>
</dbReference>
<keyword evidence="1" id="KW-0547">Nucleotide-binding</keyword>
<dbReference type="FunFam" id="3.40.50.300:FF:000326">
    <property type="entry name" value="P-loop containing nucleoside triphosphate hydrolase"/>
    <property type="match status" value="1"/>
</dbReference>
<feature type="domain" description="DNA2/NAM7 helicase-like C-terminal" evidence="7">
    <location>
        <begin position="654"/>
        <end position="851"/>
    </location>
</feature>
<protein>
    <recommendedName>
        <fullName evidence="11">P-loop containing nucleoside triphosphate hydrolases superfamily protein</fullName>
    </recommendedName>
</protein>
<dbReference type="CDD" id="cd18808">
    <property type="entry name" value="SF1_C_Upf1"/>
    <property type="match status" value="1"/>
</dbReference>
<feature type="domain" description="DUF6469" evidence="8">
    <location>
        <begin position="97"/>
        <end position="206"/>
    </location>
</feature>
<feature type="domain" description="DNA2/NAM7 helicase helicase" evidence="6">
    <location>
        <begin position="255"/>
        <end position="647"/>
    </location>
</feature>
<evidence type="ECO:0000259" key="7">
    <source>
        <dbReference type="Pfam" id="PF13087"/>
    </source>
</evidence>
<evidence type="ECO:0000259" key="8">
    <source>
        <dbReference type="Pfam" id="PF20073"/>
    </source>
</evidence>
<evidence type="ECO:0000259" key="6">
    <source>
        <dbReference type="Pfam" id="PF13086"/>
    </source>
</evidence>
<dbReference type="InterPro" id="IPR047187">
    <property type="entry name" value="SF1_C_Upf1"/>
</dbReference>
<organism evidence="9 10">
    <name type="scientific">Vicia faba</name>
    <name type="common">Broad bean</name>
    <name type="synonym">Faba vulgaris</name>
    <dbReference type="NCBI Taxonomy" id="3906"/>
    <lineage>
        <taxon>Eukaryota</taxon>
        <taxon>Viridiplantae</taxon>
        <taxon>Streptophyta</taxon>
        <taxon>Embryophyta</taxon>
        <taxon>Tracheophyta</taxon>
        <taxon>Spermatophyta</taxon>
        <taxon>Magnoliopsida</taxon>
        <taxon>eudicotyledons</taxon>
        <taxon>Gunneridae</taxon>
        <taxon>Pentapetalae</taxon>
        <taxon>rosids</taxon>
        <taxon>fabids</taxon>
        <taxon>Fabales</taxon>
        <taxon>Fabaceae</taxon>
        <taxon>Papilionoideae</taxon>
        <taxon>50 kb inversion clade</taxon>
        <taxon>NPAAA clade</taxon>
        <taxon>Hologalegina</taxon>
        <taxon>IRL clade</taxon>
        <taxon>Fabeae</taxon>
        <taxon>Vicia</taxon>
    </lineage>
</organism>
<dbReference type="SUPFAM" id="SSF52540">
    <property type="entry name" value="P-loop containing nucleoside triphosphate hydrolases"/>
    <property type="match status" value="1"/>
</dbReference>
<dbReference type="Gene3D" id="3.40.50.300">
    <property type="entry name" value="P-loop containing nucleotide triphosphate hydrolases"/>
    <property type="match status" value="2"/>
</dbReference>
<dbReference type="GO" id="GO:0016787">
    <property type="term" value="F:hydrolase activity"/>
    <property type="evidence" value="ECO:0007669"/>
    <property type="project" value="UniProtKB-KW"/>
</dbReference>
<dbReference type="AlphaFoldDB" id="A0AAV0ZEQ1"/>
<dbReference type="InterPro" id="IPR041679">
    <property type="entry name" value="DNA2/NAM7-like_C"/>
</dbReference>
<evidence type="ECO:0000313" key="9">
    <source>
        <dbReference type="EMBL" id="CAI8597130.1"/>
    </source>
</evidence>
<evidence type="ECO:0000256" key="5">
    <source>
        <dbReference type="SAM" id="MobiDB-lite"/>
    </source>
</evidence>
<dbReference type="Pfam" id="PF13087">
    <property type="entry name" value="AAA_12"/>
    <property type="match status" value="1"/>
</dbReference>
<reference evidence="9 10" key="1">
    <citation type="submission" date="2023-01" db="EMBL/GenBank/DDBJ databases">
        <authorList>
            <person name="Kreplak J."/>
        </authorList>
    </citation>
    <scope>NUCLEOTIDE SEQUENCE [LARGE SCALE GENOMIC DNA]</scope>
</reference>
<dbReference type="InterPro" id="IPR045055">
    <property type="entry name" value="DNA2/NAM7-like"/>
</dbReference>
<dbReference type="InterPro" id="IPR041677">
    <property type="entry name" value="DNA2/NAM7_AAA_11"/>
</dbReference>
<dbReference type="GO" id="GO:0005694">
    <property type="term" value="C:chromosome"/>
    <property type="evidence" value="ECO:0007669"/>
    <property type="project" value="UniProtKB-ARBA"/>
</dbReference>